<dbReference type="Proteomes" id="UP001501585">
    <property type="component" value="Unassembled WGS sequence"/>
</dbReference>
<dbReference type="EMBL" id="BAAAPC010000008">
    <property type="protein sequence ID" value="GAA1995845.1"/>
    <property type="molecule type" value="Genomic_DNA"/>
</dbReference>
<gene>
    <name evidence="1" type="ORF">GCM10009799_22910</name>
</gene>
<evidence type="ECO:0000313" key="2">
    <source>
        <dbReference type="Proteomes" id="UP001501585"/>
    </source>
</evidence>
<accession>A0ABN2T1D1</accession>
<evidence type="ECO:0000313" key="1">
    <source>
        <dbReference type="EMBL" id="GAA1995845.1"/>
    </source>
</evidence>
<reference evidence="1 2" key="1">
    <citation type="journal article" date="2019" name="Int. J. Syst. Evol. Microbiol.">
        <title>The Global Catalogue of Microorganisms (GCM) 10K type strain sequencing project: providing services to taxonomists for standard genome sequencing and annotation.</title>
        <authorList>
            <consortium name="The Broad Institute Genomics Platform"/>
            <consortium name="The Broad Institute Genome Sequencing Center for Infectious Disease"/>
            <person name="Wu L."/>
            <person name="Ma J."/>
        </authorList>
    </citation>
    <scope>NUCLEOTIDE SEQUENCE [LARGE SCALE GENOMIC DNA]</scope>
    <source>
        <strain evidence="1 2">JCM 15313</strain>
    </source>
</reference>
<protein>
    <recommendedName>
        <fullName evidence="3">Phosphatase</fullName>
    </recommendedName>
</protein>
<sequence length="116" mass="11508">MIRPLRRGKATVPIRPANLATMSATIAGALAGMSGTAGHVRPVTVTFESGHEQVVEAGGCRVLDADQGGVVSIGTEAPTRYALYEGTSCQGGQALATGSGSVTFGDPVPAGAIVVG</sequence>
<comment type="caution">
    <text evidence="1">The sequence shown here is derived from an EMBL/GenBank/DDBJ whole genome shotgun (WGS) entry which is preliminary data.</text>
</comment>
<proteinExistence type="predicted"/>
<keyword evidence="2" id="KW-1185">Reference proteome</keyword>
<name>A0ABN2T1D1_9ACTN</name>
<organism evidence="1 2">
    <name type="scientific">Nocardiopsis rhodophaea</name>
    <dbReference type="NCBI Taxonomy" id="280238"/>
    <lineage>
        <taxon>Bacteria</taxon>
        <taxon>Bacillati</taxon>
        <taxon>Actinomycetota</taxon>
        <taxon>Actinomycetes</taxon>
        <taxon>Streptosporangiales</taxon>
        <taxon>Nocardiopsidaceae</taxon>
        <taxon>Nocardiopsis</taxon>
    </lineage>
</organism>
<evidence type="ECO:0008006" key="3">
    <source>
        <dbReference type="Google" id="ProtNLM"/>
    </source>
</evidence>